<evidence type="ECO:0000256" key="1">
    <source>
        <dbReference type="ARBA" id="ARBA00023015"/>
    </source>
</evidence>
<dbReference type="PANTHER" id="PTHR33154">
    <property type="entry name" value="TRANSCRIPTIONAL REGULATOR, ARSR FAMILY"/>
    <property type="match status" value="1"/>
</dbReference>
<feature type="domain" description="HTH arsR-type" evidence="4">
    <location>
        <begin position="1"/>
        <end position="99"/>
    </location>
</feature>
<dbReference type="SUPFAM" id="SSF46785">
    <property type="entry name" value="Winged helix' DNA-binding domain"/>
    <property type="match status" value="1"/>
</dbReference>
<dbReference type="Pfam" id="PF12840">
    <property type="entry name" value="HTH_20"/>
    <property type="match status" value="1"/>
</dbReference>
<evidence type="ECO:0000256" key="2">
    <source>
        <dbReference type="ARBA" id="ARBA00023125"/>
    </source>
</evidence>
<evidence type="ECO:0000256" key="3">
    <source>
        <dbReference type="ARBA" id="ARBA00023163"/>
    </source>
</evidence>
<dbReference type="NCBIfam" id="NF033788">
    <property type="entry name" value="HTH_metalloreg"/>
    <property type="match status" value="1"/>
</dbReference>
<dbReference type="Proteomes" id="UP000509638">
    <property type="component" value="Chromosome"/>
</dbReference>
<organism evidence="5 6">
    <name type="scientific">Microbacterium oleivorans</name>
    <dbReference type="NCBI Taxonomy" id="273677"/>
    <lineage>
        <taxon>Bacteria</taxon>
        <taxon>Bacillati</taxon>
        <taxon>Actinomycetota</taxon>
        <taxon>Actinomycetes</taxon>
        <taxon>Micrococcales</taxon>
        <taxon>Microbacteriaceae</taxon>
        <taxon>Microbacterium</taxon>
    </lineage>
</organism>
<reference evidence="5 6" key="1">
    <citation type="submission" date="2020-06" db="EMBL/GenBank/DDBJ databases">
        <authorList>
            <person name="Jo H."/>
        </authorList>
    </citation>
    <scope>NUCLEOTIDE SEQUENCE [LARGE SCALE GENOMIC DNA]</scope>
    <source>
        <strain evidence="5 6">I46</strain>
    </source>
</reference>
<dbReference type="InterPro" id="IPR011991">
    <property type="entry name" value="ArsR-like_HTH"/>
</dbReference>
<dbReference type="PANTHER" id="PTHR33154:SF33">
    <property type="entry name" value="TRANSCRIPTIONAL REPRESSOR SDPR"/>
    <property type="match status" value="1"/>
</dbReference>
<dbReference type="PRINTS" id="PR00778">
    <property type="entry name" value="HTHARSR"/>
</dbReference>
<dbReference type="GO" id="GO:0003700">
    <property type="term" value="F:DNA-binding transcription factor activity"/>
    <property type="evidence" value="ECO:0007669"/>
    <property type="project" value="InterPro"/>
</dbReference>
<dbReference type="SMART" id="SM00418">
    <property type="entry name" value="HTH_ARSR"/>
    <property type="match status" value="1"/>
</dbReference>
<keyword evidence="3" id="KW-0804">Transcription</keyword>
<keyword evidence="2" id="KW-0238">DNA-binding</keyword>
<dbReference type="AlphaFoldDB" id="A0A7D5IRF3"/>
<dbReference type="EMBL" id="CP058316">
    <property type="protein sequence ID" value="QLD12779.1"/>
    <property type="molecule type" value="Genomic_DNA"/>
</dbReference>
<gene>
    <name evidence="5" type="ORF">HW566_13960</name>
</gene>
<dbReference type="PROSITE" id="PS50987">
    <property type="entry name" value="HTH_ARSR_2"/>
    <property type="match status" value="1"/>
</dbReference>
<dbReference type="RefSeq" id="WP_178013842.1">
    <property type="nucleotide sequence ID" value="NZ_CP058316.1"/>
</dbReference>
<proteinExistence type="predicted"/>
<dbReference type="GO" id="GO:0003677">
    <property type="term" value="F:DNA binding"/>
    <property type="evidence" value="ECO:0007669"/>
    <property type="project" value="UniProtKB-KW"/>
</dbReference>
<dbReference type="Gene3D" id="1.10.10.10">
    <property type="entry name" value="Winged helix-like DNA-binding domain superfamily/Winged helix DNA-binding domain"/>
    <property type="match status" value="1"/>
</dbReference>
<accession>A0A7D5IRF3</accession>
<keyword evidence="1" id="KW-0805">Transcription regulation</keyword>
<evidence type="ECO:0000259" key="4">
    <source>
        <dbReference type="PROSITE" id="PS50987"/>
    </source>
</evidence>
<dbReference type="InterPro" id="IPR036388">
    <property type="entry name" value="WH-like_DNA-bd_sf"/>
</dbReference>
<dbReference type="InterPro" id="IPR051081">
    <property type="entry name" value="HTH_MetalResp_TranReg"/>
</dbReference>
<dbReference type="CDD" id="cd00090">
    <property type="entry name" value="HTH_ARSR"/>
    <property type="match status" value="1"/>
</dbReference>
<evidence type="ECO:0000313" key="5">
    <source>
        <dbReference type="EMBL" id="QLD12779.1"/>
    </source>
</evidence>
<dbReference type="InterPro" id="IPR001845">
    <property type="entry name" value="HTH_ArsR_DNA-bd_dom"/>
</dbReference>
<name>A0A7D5IRF3_9MICO</name>
<evidence type="ECO:0000313" key="6">
    <source>
        <dbReference type="Proteomes" id="UP000509638"/>
    </source>
</evidence>
<protein>
    <submittedName>
        <fullName evidence="5">Winged helix-turn-helix transcriptional regulator</fullName>
    </submittedName>
</protein>
<dbReference type="InterPro" id="IPR036390">
    <property type="entry name" value="WH_DNA-bd_sf"/>
</dbReference>
<sequence>MDADSVFEALASPVRRDILAFLADNGECNAGAIADQISHVARTSVSTHLRILRGAGLVRERRDGRQRLYSLDREGSATLAVGFFQTLMANSLEQVEERLEKTVTSSSASVTPPLRDAS</sequence>